<keyword evidence="3" id="KW-1185">Reference proteome</keyword>
<sequence>MQINIIFVKTITILRLFQRFLFNFAAHENGSPMKFKMKACYCIILLLFSLSAVSQVTPPPYGCEDCTEDYNNGVITQQQYIACLQQYNCDSPLLPIGSTTMTVVLLASGIALGFYGMQKKKKA</sequence>
<accession>A0A2S1LKK8</accession>
<dbReference type="EMBL" id="CP020919">
    <property type="protein sequence ID" value="AWG24221.1"/>
    <property type="molecule type" value="Genomic_DNA"/>
</dbReference>
<name>A0A2S1LKK8_9FLAO</name>
<proteinExistence type="predicted"/>
<keyword evidence="1" id="KW-0472">Membrane</keyword>
<dbReference type="KEGG" id="fki:FK004_02785"/>
<dbReference type="Proteomes" id="UP000244677">
    <property type="component" value="Chromosome"/>
</dbReference>
<keyword evidence="1" id="KW-0812">Transmembrane</keyword>
<dbReference type="AlphaFoldDB" id="A0A2S1LKK8"/>
<evidence type="ECO:0000313" key="2">
    <source>
        <dbReference type="EMBL" id="AWG24221.1"/>
    </source>
</evidence>
<evidence type="ECO:0000256" key="1">
    <source>
        <dbReference type="SAM" id="Phobius"/>
    </source>
</evidence>
<keyword evidence="1" id="KW-1133">Transmembrane helix</keyword>
<evidence type="ECO:0000313" key="3">
    <source>
        <dbReference type="Proteomes" id="UP000244677"/>
    </source>
</evidence>
<feature type="transmembrane region" description="Helical" evidence="1">
    <location>
        <begin position="96"/>
        <end position="117"/>
    </location>
</feature>
<organism evidence="2 3">
    <name type="scientific">Flavobacterium kingsejongi</name>
    <dbReference type="NCBI Taxonomy" id="1678728"/>
    <lineage>
        <taxon>Bacteria</taxon>
        <taxon>Pseudomonadati</taxon>
        <taxon>Bacteroidota</taxon>
        <taxon>Flavobacteriia</taxon>
        <taxon>Flavobacteriales</taxon>
        <taxon>Flavobacteriaceae</taxon>
        <taxon>Flavobacterium</taxon>
    </lineage>
</organism>
<reference evidence="2 3" key="1">
    <citation type="submission" date="2017-04" db="EMBL/GenBank/DDBJ databases">
        <title>Complete genome sequence of Flavobacterium kingsejong AJ004.</title>
        <authorList>
            <person name="Lee P.C."/>
        </authorList>
    </citation>
    <scope>NUCLEOTIDE SEQUENCE [LARGE SCALE GENOMIC DNA]</scope>
    <source>
        <strain evidence="2 3">AJ004</strain>
    </source>
</reference>
<protein>
    <submittedName>
        <fullName evidence="2">Uncharacterized protein</fullName>
    </submittedName>
</protein>
<gene>
    <name evidence="2" type="ORF">FK004_02785</name>
</gene>